<comment type="caution">
    <text evidence="2">The sequence shown here is derived from an EMBL/GenBank/DDBJ whole genome shotgun (WGS) entry which is preliminary data.</text>
</comment>
<proteinExistence type="predicted"/>
<evidence type="ECO:0000313" key="2">
    <source>
        <dbReference type="EMBL" id="RYR07429.1"/>
    </source>
</evidence>
<organism evidence="2 3">
    <name type="scientific">Arachis hypogaea</name>
    <name type="common">Peanut</name>
    <dbReference type="NCBI Taxonomy" id="3818"/>
    <lineage>
        <taxon>Eukaryota</taxon>
        <taxon>Viridiplantae</taxon>
        <taxon>Streptophyta</taxon>
        <taxon>Embryophyta</taxon>
        <taxon>Tracheophyta</taxon>
        <taxon>Spermatophyta</taxon>
        <taxon>Magnoliopsida</taxon>
        <taxon>eudicotyledons</taxon>
        <taxon>Gunneridae</taxon>
        <taxon>Pentapetalae</taxon>
        <taxon>rosids</taxon>
        <taxon>fabids</taxon>
        <taxon>Fabales</taxon>
        <taxon>Fabaceae</taxon>
        <taxon>Papilionoideae</taxon>
        <taxon>50 kb inversion clade</taxon>
        <taxon>dalbergioids sensu lato</taxon>
        <taxon>Dalbergieae</taxon>
        <taxon>Pterocarpus clade</taxon>
        <taxon>Arachis</taxon>
    </lineage>
</organism>
<feature type="region of interest" description="Disordered" evidence="1">
    <location>
        <begin position="1"/>
        <end position="62"/>
    </location>
</feature>
<evidence type="ECO:0008006" key="4">
    <source>
        <dbReference type="Google" id="ProtNLM"/>
    </source>
</evidence>
<name>A0A444YZR8_ARAHY</name>
<gene>
    <name evidence="2" type="ORF">Ahy_B05g074779</name>
</gene>
<evidence type="ECO:0000256" key="1">
    <source>
        <dbReference type="SAM" id="MobiDB-lite"/>
    </source>
</evidence>
<sequence>MDLSPQLSGGEDDSDRLSEEEYFGVSSSSGKDDDDDSSGNNSELGETGDQVHGNGNGADLVTCEGDAPGFRSAEDFMDKVFNTEEEAYVAYKQFARLRGFGVRKGDVARVSWYGETFFYHRQGARHEKHYDYQE</sequence>
<accession>A0A444YZR8</accession>
<feature type="compositionally biased region" description="Acidic residues" evidence="1">
    <location>
        <begin position="10"/>
        <end position="22"/>
    </location>
</feature>
<evidence type="ECO:0000313" key="3">
    <source>
        <dbReference type="Proteomes" id="UP000289738"/>
    </source>
</evidence>
<protein>
    <recommendedName>
        <fullName evidence="4">Protein FAR1-RELATED SEQUENCE</fullName>
    </recommendedName>
</protein>
<reference evidence="2 3" key="1">
    <citation type="submission" date="2019-01" db="EMBL/GenBank/DDBJ databases">
        <title>Sequencing of cultivated peanut Arachis hypogaea provides insights into genome evolution and oil improvement.</title>
        <authorList>
            <person name="Chen X."/>
        </authorList>
    </citation>
    <scope>NUCLEOTIDE SEQUENCE [LARGE SCALE GENOMIC DNA]</scope>
    <source>
        <strain evidence="3">cv. Fuhuasheng</strain>
        <tissue evidence="2">Leaves</tissue>
    </source>
</reference>
<keyword evidence="3" id="KW-1185">Reference proteome</keyword>
<dbReference type="AlphaFoldDB" id="A0A444YZR8"/>
<dbReference type="Proteomes" id="UP000289738">
    <property type="component" value="Chromosome B05"/>
</dbReference>
<dbReference type="EMBL" id="SDMP01000015">
    <property type="protein sequence ID" value="RYR07429.1"/>
    <property type="molecule type" value="Genomic_DNA"/>
</dbReference>